<evidence type="ECO:0000313" key="2">
    <source>
        <dbReference type="Proteomes" id="UP000075615"/>
    </source>
</evidence>
<gene>
    <name evidence="1" type="ORF">AWN68_09500</name>
</gene>
<keyword evidence="2" id="KW-1185">Reference proteome</keyword>
<name>A0A150X2I9_9BACT</name>
<dbReference type="Proteomes" id="UP000075615">
    <property type="component" value="Unassembled WGS sequence"/>
</dbReference>
<reference evidence="1 2" key="1">
    <citation type="submission" date="2016-01" db="EMBL/GenBank/DDBJ databases">
        <title>Genome sequencing of Roseivirga echinicomitans KMM 6058.</title>
        <authorList>
            <person name="Selvaratnam C."/>
            <person name="Thevarajoo S."/>
            <person name="Goh K.M."/>
            <person name="Ee R."/>
            <person name="Chan K.-G."/>
            <person name="Chong C.S."/>
        </authorList>
    </citation>
    <scope>NUCLEOTIDE SEQUENCE [LARGE SCALE GENOMIC DNA]</scope>
    <source>
        <strain evidence="1 2">KMM 6058</strain>
    </source>
</reference>
<dbReference type="OrthoDB" id="617985at2"/>
<sequence>MRRLLIFLILATFSLSGYASKILIPMDLSQSNHLKAYGIAYWVLSKDVSIDWMLNFRGGSFLLPSSANIEKELVIRGVSYEVISDATAAQYESQIASPSSNMDMMKLEKVPKIAVYTPKTKMPWDDAVTLALTYAEIPYDIIYDDELMADELTKYDWLHLHHEDFTGQYGKFYASYSPYSWYQQQQRDYEASARKHGFAKVSQLKLAIAQKIRTFVAGGGFLFAMCSATDSFDIALAANGVDFIEAMYDGDPANPAAESKFDFSQTLAFEDFKLKKDPLEYEFSDIDNTDARRSRSLNEGNDFFKLFEFSAKWDPIPTMLTQNHTRLIKGFYGQTTAFKTRVIKPDVVTMGQNDAAEEAKYIHGVFGNGFWTFYGGHDPEDYQHRVGEEPTDLNLYPNSPGYRLILNNILFPAAKKKKRKT</sequence>
<proteinExistence type="predicted"/>
<organism evidence="1 2">
    <name type="scientific">Roseivirga echinicomitans</name>
    <dbReference type="NCBI Taxonomy" id="296218"/>
    <lineage>
        <taxon>Bacteria</taxon>
        <taxon>Pseudomonadati</taxon>
        <taxon>Bacteroidota</taxon>
        <taxon>Cytophagia</taxon>
        <taxon>Cytophagales</taxon>
        <taxon>Roseivirgaceae</taxon>
        <taxon>Roseivirga</taxon>
    </lineage>
</organism>
<dbReference type="STRING" id="296218.AWN68_09500"/>
<evidence type="ECO:0000313" key="1">
    <source>
        <dbReference type="EMBL" id="KYG72924.1"/>
    </source>
</evidence>
<dbReference type="AlphaFoldDB" id="A0A150X2I9"/>
<dbReference type="EMBL" id="LRDB01000050">
    <property type="protein sequence ID" value="KYG72924.1"/>
    <property type="molecule type" value="Genomic_DNA"/>
</dbReference>
<protein>
    <submittedName>
        <fullName evidence="1">Asparagine synthetase B</fullName>
    </submittedName>
</protein>
<accession>A0A150X2I9</accession>
<dbReference type="RefSeq" id="WP_068417694.1">
    <property type="nucleotide sequence ID" value="NZ_LRDB01000050.1"/>
</dbReference>
<comment type="caution">
    <text evidence="1">The sequence shown here is derived from an EMBL/GenBank/DDBJ whole genome shotgun (WGS) entry which is preliminary data.</text>
</comment>